<feature type="region of interest" description="Disordered" evidence="1">
    <location>
        <begin position="86"/>
        <end position="124"/>
    </location>
</feature>
<protein>
    <submittedName>
        <fullName evidence="2">Uncharacterized protein</fullName>
    </submittedName>
</protein>
<keyword evidence="3" id="KW-1185">Reference proteome</keyword>
<name>A0A504Y4H3_FASGI</name>
<proteinExistence type="predicted"/>
<dbReference type="AlphaFoldDB" id="A0A504Y4H3"/>
<dbReference type="EMBL" id="SUNJ01015231">
    <property type="protein sequence ID" value="TPP55914.1"/>
    <property type="molecule type" value="Genomic_DNA"/>
</dbReference>
<comment type="caution">
    <text evidence="2">The sequence shown here is derived from an EMBL/GenBank/DDBJ whole genome shotgun (WGS) entry which is preliminary data.</text>
</comment>
<evidence type="ECO:0000256" key="1">
    <source>
        <dbReference type="SAM" id="MobiDB-lite"/>
    </source>
</evidence>
<evidence type="ECO:0000313" key="2">
    <source>
        <dbReference type="EMBL" id="TPP55914.1"/>
    </source>
</evidence>
<dbReference type="Proteomes" id="UP000316759">
    <property type="component" value="Unassembled WGS sequence"/>
</dbReference>
<evidence type="ECO:0000313" key="3">
    <source>
        <dbReference type="Proteomes" id="UP000316759"/>
    </source>
</evidence>
<feature type="compositionally biased region" description="Basic and acidic residues" evidence="1">
    <location>
        <begin position="98"/>
        <end position="113"/>
    </location>
</feature>
<organism evidence="2 3">
    <name type="scientific">Fasciola gigantica</name>
    <name type="common">Giant liver fluke</name>
    <dbReference type="NCBI Taxonomy" id="46835"/>
    <lineage>
        <taxon>Eukaryota</taxon>
        <taxon>Metazoa</taxon>
        <taxon>Spiralia</taxon>
        <taxon>Lophotrochozoa</taxon>
        <taxon>Platyhelminthes</taxon>
        <taxon>Trematoda</taxon>
        <taxon>Digenea</taxon>
        <taxon>Plagiorchiida</taxon>
        <taxon>Echinostomata</taxon>
        <taxon>Echinostomatoidea</taxon>
        <taxon>Fasciolidae</taxon>
        <taxon>Fasciola</taxon>
    </lineage>
</organism>
<sequence length="124" mass="13646">MTHREIVKAAEILEAGSDAKRVTLEFVQRHGLESKPVSLLIGVVGSTRATRSDKVQLQLSSLVDTGIVTPHAVSTDSLPVRPIESTKAVKSQLQHPRAIFEKQRPHGFEKPSGFDEPESPWVQD</sequence>
<accession>A0A504Y4H3</accession>
<reference evidence="2 3" key="1">
    <citation type="submission" date="2019-04" db="EMBL/GenBank/DDBJ databases">
        <title>Annotation for the trematode Fasciola gigantica.</title>
        <authorList>
            <person name="Choi Y.-J."/>
        </authorList>
    </citation>
    <scope>NUCLEOTIDE SEQUENCE [LARGE SCALE GENOMIC DNA]</scope>
    <source>
        <strain evidence="2">Uganda_cow_1</strain>
    </source>
</reference>
<gene>
    <name evidence="2" type="ORF">FGIG_12526</name>
</gene>